<dbReference type="GO" id="GO:0003677">
    <property type="term" value="F:DNA binding"/>
    <property type="evidence" value="ECO:0007669"/>
    <property type="project" value="UniProtKB-KW"/>
</dbReference>
<dbReference type="InterPro" id="IPR044946">
    <property type="entry name" value="Restrct_endonuc_typeI_TRD_sf"/>
</dbReference>
<sequence length="195" mass="22720">MRPIEYKKLKLGKLIRPSKTKRAGSNDYPVLSMTSRSGIIKQSERFKKSIASVDKSNYKVVERNQLVIGFPMDEGVYYIQNTVDRGIMSPAYGVWDIDQKVVLPKYLEQYLHGPKALEYFKQKLRGTTARRRVVPTEQMLDLEIQVPEIEIQKAEIYILILLDNLVRELLEYKNKLDELVKSRLCGWIHMLFLIG</sequence>
<evidence type="ECO:0000313" key="4">
    <source>
        <dbReference type="Proteomes" id="UP000186341"/>
    </source>
</evidence>
<evidence type="ECO:0000313" key="3">
    <source>
        <dbReference type="EMBL" id="OLU40168.1"/>
    </source>
</evidence>
<protein>
    <recommendedName>
        <fullName evidence="5">Type I restriction modification DNA specificity domain-containing protein</fullName>
    </recommendedName>
</protein>
<dbReference type="Proteomes" id="UP000186341">
    <property type="component" value="Unassembled WGS sequence"/>
</dbReference>
<evidence type="ECO:0008006" key="5">
    <source>
        <dbReference type="Google" id="ProtNLM"/>
    </source>
</evidence>
<evidence type="ECO:0000256" key="1">
    <source>
        <dbReference type="ARBA" id="ARBA00022747"/>
    </source>
</evidence>
<dbReference type="GO" id="GO:0009307">
    <property type="term" value="P:DNA restriction-modification system"/>
    <property type="evidence" value="ECO:0007669"/>
    <property type="project" value="UniProtKB-KW"/>
</dbReference>
<dbReference type="RefSeq" id="WP_075819122.1">
    <property type="nucleotide sequence ID" value="NZ_CAPNHH010000015.1"/>
</dbReference>
<gene>
    <name evidence="3" type="ORF">BO222_05505</name>
</gene>
<evidence type="ECO:0000256" key="2">
    <source>
        <dbReference type="ARBA" id="ARBA00023125"/>
    </source>
</evidence>
<organism evidence="3 4">
    <name type="scientific">Ileibacterium valens</name>
    <dbReference type="NCBI Taxonomy" id="1862668"/>
    <lineage>
        <taxon>Bacteria</taxon>
        <taxon>Bacillati</taxon>
        <taxon>Bacillota</taxon>
        <taxon>Erysipelotrichia</taxon>
        <taxon>Erysipelotrichales</taxon>
        <taxon>Erysipelotrichaceae</taxon>
        <taxon>Ileibacterium</taxon>
    </lineage>
</organism>
<dbReference type="GeneID" id="82202668"/>
<dbReference type="SUPFAM" id="SSF116734">
    <property type="entry name" value="DNA methylase specificity domain"/>
    <property type="match status" value="1"/>
</dbReference>
<accession>A0A1U7NGF6</accession>
<dbReference type="AlphaFoldDB" id="A0A1U7NGF6"/>
<keyword evidence="2" id="KW-0238">DNA-binding</keyword>
<dbReference type="OrthoDB" id="9795776at2"/>
<name>A0A1U7NGF6_9FIRM</name>
<keyword evidence="1" id="KW-0680">Restriction system</keyword>
<keyword evidence="4" id="KW-1185">Reference proteome</keyword>
<dbReference type="EMBL" id="MPJW01000115">
    <property type="protein sequence ID" value="OLU40168.1"/>
    <property type="molecule type" value="Genomic_DNA"/>
</dbReference>
<comment type="caution">
    <text evidence="3">The sequence shown here is derived from an EMBL/GenBank/DDBJ whole genome shotgun (WGS) entry which is preliminary data.</text>
</comment>
<reference evidence="3 4" key="1">
    <citation type="submission" date="2016-11" db="EMBL/GenBank/DDBJ databases">
        <title>Description of two novel members of the family Erysipelotrichaceae: Ileibacterium lipovorans gen. nov., sp. nov. and Dubosiella newyorkensis, gen. nov., sp. nov.</title>
        <authorList>
            <person name="Cox L.M."/>
            <person name="Sohn J."/>
            <person name="Tyrrell K.L."/>
            <person name="Citron D.M."/>
            <person name="Lawson P.A."/>
            <person name="Patel N.B."/>
            <person name="Iizumi T."/>
            <person name="Perez-Perez G.I."/>
            <person name="Goldstein E.J."/>
            <person name="Blaser M.J."/>
        </authorList>
    </citation>
    <scope>NUCLEOTIDE SEQUENCE [LARGE SCALE GENOMIC DNA]</scope>
    <source>
        <strain evidence="3 4">NYU-BL-A3</strain>
    </source>
</reference>
<dbReference type="Gene3D" id="3.90.220.20">
    <property type="entry name" value="DNA methylase specificity domains"/>
    <property type="match status" value="1"/>
</dbReference>
<proteinExistence type="predicted"/>